<dbReference type="SUPFAM" id="SSF52091">
    <property type="entry name" value="SpoIIaa-like"/>
    <property type="match status" value="1"/>
</dbReference>
<name>A0ABT8HWF9_9BACL</name>
<dbReference type="Proteomes" id="UP001172721">
    <property type="component" value="Unassembled WGS sequence"/>
</dbReference>
<evidence type="ECO:0000256" key="1">
    <source>
        <dbReference type="ARBA" id="ARBA00022553"/>
    </source>
</evidence>
<evidence type="ECO:0000313" key="4">
    <source>
        <dbReference type="Proteomes" id="UP001172721"/>
    </source>
</evidence>
<reference evidence="3" key="1">
    <citation type="submission" date="2023-07" db="EMBL/GenBank/DDBJ databases">
        <title>Fictibacillus sp. isolated from freshwater pond.</title>
        <authorList>
            <person name="Kirdat K."/>
            <person name="Bhat A."/>
            <person name="Mourya A."/>
            <person name="Yadav A."/>
        </authorList>
    </citation>
    <scope>NUCLEOTIDE SEQUENCE</scope>
    <source>
        <strain evidence="3">NE201</strain>
    </source>
</reference>
<dbReference type="InterPro" id="IPR036513">
    <property type="entry name" value="STAS_dom_sf"/>
</dbReference>
<dbReference type="PANTHER" id="PTHR33745">
    <property type="entry name" value="RSBT ANTAGONIST PROTEIN RSBS-RELATED"/>
    <property type="match status" value="1"/>
</dbReference>
<evidence type="ECO:0000313" key="3">
    <source>
        <dbReference type="EMBL" id="MDN4524597.1"/>
    </source>
</evidence>
<evidence type="ECO:0000259" key="2">
    <source>
        <dbReference type="PROSITE" id="PS50801"/>
    </source>
</evidence>
<comment type="caution">
    <text evidence="3">The sequence shown here is derived from an EMBL/GenBank/DDBJ whole genome shotgun (WGS) entry which is preliminary data.</text>
</comment>
<dbReference type="InterPro" id="IPR051932">
    <property type="entry name" value="Bact_StressResp_Reg"/>
</dbReference>
<dbReference type="RefSeq" id="WP_301165637.1">
    <property type="nucleotide sequence ID" value="NZ_JAUHTR010000003.1"/>
</dbReference>
<feature type="domain" description="STAS" evidence="2">
    <location>
        <begin position="159"/>
        <end position="270"/>
    </location>
</feature>
<dbReference type="PROSITE" id="PS50801">
    <property type="entry name" value="STAS"/>
    <property type="match status" value="1"/>
</dbReference>
<dbReference type="InterPro" id="IPR002645">
    <property type="entry name" value="STAS_dom"/>
</dbReference>
<protein>
    <submittedName>
        <fullName evidence="3">STAS domain-containing protein</fullName>
    </submittedName>
</protein>
<accession>A0ABT8HWF9</accession>
<dbReference type="EMBL" id="JAUHTR010000003">
    <property type="protein sequence ID" value="MDN4524597.1"/>
    <property type="molecule type" value="Genomic_DNA"/>
</dbReference>
<dbReference type="PANTHER" id="PTHR33745:SF3">
    <property type="entry name" value="RSBT CO-ANTAGONIST PROTEIN RSBRC"/>
    <property type="match status" value="1"/>
</dbReference>
<gene>
    <name evidence="3" type="ORF">QYB97_08930</name>
</gene>
<proteinExistence type="predicted"/>
<dbReference type="Gene3D" id="3.30.750.24">
    <property type="entry name" value="STAS domain"/>
    <property type="match status" value="1"/>
</dbReference>
<keyword evidence="1" id="KW-0597">Phosphoprotein</keyword>
<organism evidence="3 4">
    <name type="scientific">Fictibacillus fluitans</name>
    <dbReference type="NCBI Taxonomy" id="3058422"/>
    <lineage>
        <taxon>Bacteria</taxon>
        <taxon>Bacillati</taxon>
        <taxon>Bacillota</taxon>
        <taxon>Bacilli</taxon>
        <taxon>Bacillales</taxon>
        <taxon>Fictibacillaceae</taxon>
        <taxon>Fictibacillus</taxon>
    </lineage>
</organism>
<keyword evidence="4" id="KW-1185">Reference proteome</keyword>
<sequence>MDSIITLANYLTNHSASLASEVVNEITERFEFHIPEDEIIQAKKMYNEFIVFLADSLDCEEGSVPEVLMEWSKKNGETAAKSGLEISQILMRYPDTRIVFADYMTNLGLEYQLGTQDIVKVIKRVNHILDLSINETVLAFERFKDHLITDAQNEIKELSNPVVPIQDKIAILPLIGKVDADRTDHLLTQVVPRIQQLRIEHLIIDFSGIVNINTEVAMYIFNIHSVFRLLGIDIMVTGIRPELAGRIVHAGIDFTSIKVHGSVKQAIKNIH</sequence>
<dbReference type="CDD" id="cd07041">
    <property type="entry name" value="STAS_RsbR_RsbS_like"/>
    <property type="match status" value="1"/>
</dbReference>
<dbReference type="Pfam" id="PF01740">
    <property type="entry name" value="STAS"/>
    <property type="match status" value="1"/>
</dbReference>